<dbReference type="SUPFAM" id="SSF48371">
    <property type="entry name" value="ARM repeat"/>
    <property type="match status" value="1"/>
</dbReference>
<dbReference type="Pfam" id="PF04931">
    <property type="entry name" value="DNA_pol_phi"/>
    <property type="match status" value="1"/>
</dbReference>
<dbReference type="GO" id="GO:0005730">
    <property type="term" value="C:nucleolus"/>
    <property type="evidence" value="ECO:0007669"/>
    <property type="project" value="InterPro"/>
</dbReference>
<dbReference type="InterPro" id="IPR016024">
    <property type="entry name" value="ARM-type_fold"/>
</dbReference>
<keyword evidence="4" id="KW-1185">Reference proteome</keyword>
<comment type="subcellular location">
    <subcellularLocation>
        <location evidence="1">Nucleus</location>
    </subcellularLocation>
</comment>
<dbReference type="PANTHER" id="PTHR13213:SF2">
    <property type="entry name" value="MYB-BINDING PROTEIN 1A"/>
    <property type="match status" value="1"/>
</dbReference>
<name>A0A915I1J5_ROMCU</name>
<accession>A0A915I1J5</accession>
<evidence type="ECO:0000256" key="2">
    <source>
        <dbReference type="ARBA" id="ARBA00006809"/>
    </source>
</evidence>
<dbReference type="OMA" id="ELNICCK"/>
<organism evidence="4 5">
    <name type="scientific">Romanomermis culicivorax</name>
    <name type="common">Nematode worm</name>
    <dbReference type="NCBI Taxonomy" id="13658"/>
    <lineage>
        <taxon>Eukaryota</taxon>
        <taxon>Metazoa</taxon>
        <taxon>Ecdysozoa</taxon>
        <taxon>Nematoda</taxon>
        <taxon>Enoplea</taxon>
        <taxon>Dorylaimia</taxon>
        <taxon>Mermithida</taxon>
        <taxon>Mermithoidea</taxon>
        <taxon>Mermithidae</taxon>
        <taxon>Romanomermis</taxon>
    </lineage>
</organism>
<dbReference type="PANTHER" id="PTHR13213">
    <property type="entry name" value="MYB-BINDING PROTEIN 1A FAMILY MEMBER"/>
    <property type="match status" value="1"/>
</dbReference>
<proteinExistence type="inferred from homology"/>
<evidence type="ECO:0000256" key="1">
    <source>
        <dbReference type="ARBA" id="ARBA00004123"/>
    </source>
</evidence>
<evidence type="ECO:0000313" key="4">
    <source>
        <dbReference type="Proteomes" id="UP000887565"/>
    </source>
</evidence>
<evidence type="ECO:0000313" key="5">
    <source>
        <dbReference type="WBParaSite" id="nRc.2.0.1.t08003-RA"/>
    </source>
</evidence>
<dbReference type="GO" id="GO:0043565">
    <property type="term" value="F:sequence-specific DNA binding"/>
    <property type="evidence" value="ECO:0007669"/>
    <property type="project" value="TreeGrafter"/>
</dbReference>
<keyword evidence="3" id="KW-0539">Nucleus</keyword>
<dbReference type="InterPro" id="IPR007015">
    <property type="entry name" value="DNA_pol_V/MYBBP1A"/>
</dbReference>
<dbReference type="GO" id="GO:0003723">
    <property type="term" value="F:RNA binding"/>
    <property type="evidence" value="ECO:0007669"/>
    <property type="project" value="TreeGrafter"/>
</dbReference>
<dbReference type="Proteomes" id="UP000887565">
    <property type="component" value="Unplaced"/>
</dbReference>
<sequence length="694" mass="80103">MKNTFQIIQIQKKFPALRAEQKQYKIEHHPQCVDVQKLETEDRTFFNRQNMVHDKTFRPDKELADQFYHLTDFKSDKRCIAASNIIKQIELSEEKDIIVKYCIERLTRGLSSGRQAARVGFTVALSAIMKKLGPSVIPIIIQELKSGSKNRDSNEPLANSVFGQVLPCLTIVQCLNKEEVTVDLIDQLLDLTLKVFEASPFFGHLCVQVILSLSSKVDKKLFKSHVWPHIKEICRVSTEQCSANNLWLILGLKEIFPDHIVKKCPEYIFSQETSGDTLEHFVRLIITTSDNFPVVHPGIICLFKSMLQNVPILNIFYKSFVEKILNHERKAVVIYGYQTLEKIFPFIETEAQVSILFSKNIFEHLLKCLMEKFPCSRVCRPYFIQFLTNFCQWVVDKKDGSILTDVIRTVSSVSTNFDDLIGRRFLLALINELINLENKTEKENVIWEILDTLFDNLNDLSTKIQQKLNAAVMSSIIEKSKLLTSICVMAKNNVEVKRKILRRFVGILSKLDDDSTEILSVKSILEGKYFDCIESCYSVQNGPRLLNLTFSKEHCCLIAEILDALYENCKDRLKNEATCKLIKKVKKTLSKMENYESTGVERGFYVLMQYFAMGAIVNFEEFGSILEEILACYKEYNTKNEIENSTKDTWFDVLLDLVLLILSKENRHLRFPIEVAMSNMASLVKKRHLEPFFK</sequence>
<dbReference type="AlphaFoldDB" id="A0A915I1J5"/>
<comment type="similarity">
    <text evidence="2">Belongs to the MYBBP1A family.</text>
</comment>
<dbReference type="GO" id="GO:0003714">
    <property type="term" value="F:transcription corepressor activity"/>
    <property type="evidence" value="ECO:0007669"/>
    <property type="project" value="TreeGrafter"/>
</dbReference>
<evidence type="ECO:0000256" key="3">
    <source>
        <dbReference type="ARBA" id="ARBA00023242"/>
    </source>
</evidence>
<protein>
    <submittedName>
        <fullName evidence="5">HEAT repeat-containing protein 1</fullName>
    </submittedName>
</protein>
<dbReference type="WBParaSite" id="nRc.2.0.1.t08003-RA">
    <property type="protein sequence ID" value="nRc.2.0.1.t08003-RA"/>
    <property type="gene ID" value="nRc.2.0.1.g08003"/>
</dbReference>
<reference evidence="5" key="1">
    <citation type="submission" date="2022-11" db="UniProtKB">
        <authorList>
            <consortium name="WormBaseParasite"/>
        </authorList>
    </citation>
    <scope>IDENTIFICATION</scope>
</reference>